<evidence type="ECO:0000313" key="1">
    <source>
        <dbReference type="EMBL" id="GAA3069426.1"/>
    </source>
</evidence>
<dbReference type="Proteomes" id="UP001500236">
    <property type="component" value="Unassembled WGS sequence"/>
</dbReference>
<name>A0ABP6M564_9MICC</name>
<reference evidence="2" key="1">
    <citation type="journal article" date="2019" name="Int. J. Syst. Evol. Microbiol.">
        <title>The Global Catalogue of Microorganisms (GCM) 10K type strain sequencing project: providing services to taxonomists for standard genome sequencing and annotation.</title>
        <authorList>
            <consortium name="The Broad Institute Genomics Platform"/>
            <consortium name="The Broad Institute Genome Sequencing Center for Infectious Disease"/>
            <person name="Wu L."/>
            <person name="Ma J."/>
        </authorList>
    </citation>
    <scope>NUCLEOTIDE SEQUENCE [LARGE SCALE GENOMIC DNA]</scope>
    <source>
        <strain evidence="2">JCM 14309</strain>
    </source>
</reference>
<protein>
    <submittedName>
        <fullName evidence="1">Uncharacterized protein</fullName>
    </submittedName>
</protein>
<comment type="caution">
    <text evidence="1">The sequence shown here is derived from an EMBL/GenBank/DDBJ whole genome shotgun (WGS) entry which is preliminary data.</text>
</comment>
<evidence type="ECO:0000313" key="2">
    <source>
        <dbReference type="Proteomes" id="UP001500236"/>
    </source>
</evidence>
<sequence>MRWRQRTEWGPRSLGDDEWAVLEAQIDADDLEAVEYAVEELTGFMDAFREDVDGHPMVGVTDGQLSVTQEYTENRRGRRVLQVTFYASGPVGVAQPHAFDRLGSAAGSLVDHLQADGIVVSEIRWSEHPYRKRAF</sequence>
<gene>
    <name evidence="1" type="ORF">GCM10010529_22330</name>
</gene>
<organism evidence="1 2">
    <name type="scientific">Nesterenkonia aethiopica</name>
    <dbReference type="NCBI Taxonomy" id="269144"/>
    <lineage>
        <taxon>Bacteria</taxon>
        <taxon>Bacillati</taxon>
        <taxon>Actinomycetota</taxon>
        <taxon>Actinomycetes</taxon>
        <taxon>Micrococcales</taxon>
        <taxon>Micrococcaceae</taxon>
        <taxon>Nesterenkonia</taxon>
    </lineage>
</organism>
<dbReference type="RefSeq" id="WP_070159200.1">
    <property type="nucleotide sequence ID" value="NZ_BAAAVT010000014.1"/>
</dbReference>
<proteinExistence type="predicted"/>
<keyword evidence="2" id="KW-1185">Reference proteome</keyword>
<dbReference type="EMBL" id="BAAAVT010000014">
    <property type="protein sequence ID" value="GAA3069426.1"/>
    <property type="molecule type" value="Genomic_DNA"/>
</dbReference>
<accession>A0ABP6M564</accession>